<dbReference type="EMBL" id="CAJVPV010007549">
    <property type="protein sequence ID" value="CAG8620410.1"/>
    <property type="molecule type" value="Genomic_DNA"/>
</dbReference>
<dbReference type="Proteomes" id="UP000789342">
    <property type="component" value="Unassembled WGS sequence"/>
</dbReference>
<comment type="caution">
    <text evidence="2">The sequence shown here is derived from an EMBL/GenBank/DDBJ whole genome shotgun (WGS) entry which is preliminary data.</text>
</comment>
<keyword evidence="3" id="KW-1185">Reference proteome</keyword>
<gene>
    <name evidence="2" type="ORF">AMORRO_LOCUS8635</name>
</gene>
<organism evidence="2 3">
    <name type="scientific">Acaulospora morrowiae</name>
    <dbReference type="NCBI Taxonomy" id="94023"/>
    <lineage>
        <taxon>Eukaryota</taxon>
        <taxon>Fungi</taxon>
        <taxon>Fungi incertae sedis</taxon>
        <taxon>Mucoromycota</taxon>
        <taxon>Glomeromycotina</taxon>
        <taxon>Glomeromycetes</taxon>
        <taxon>Diversisporales</taxon>
        <taxon>Acaulosporaceae</taxon>
        <taxon>Acaulospora</taxon>
    </lineage>
</organism>
<proteinExistence type="predicted"/>
<dbReference type="OrthoDB" id="10254221at2759"/>
<name>A0A9N9CYK3_9GLOM</name>
<protein>
    <submittedName>
        <fullName evidence="2">17529_t:CDS:1</fullName>
    </submittedName>
</protein>
<accession>A0A9N9CYK3</accession>
<dbReference type="AlphaFoldDB" id="A0A9N9CYK3"/>
<evidence type="ECO:0000313" key="3">
    <source>
        <dbReference type="Proteomes" id="UP000789342"/>
    </source>
</evidence>
<feature type="region of interest" description="Disordered" evidence="1">
    <location>
        <begin position="22"/>
        <end position="54"/>
    </location>
</feature>
<feature type="compositionally biased region" description="Low complexity" evidence="1">
    <location>
        <begin position="25"/>
        <end position="39"/>
    </location>
</feature>
<evidence type="ECO:0000313" key="2">
    <source>
        <dbReference type="EMBL" id="CAG8620410.1"/>
    </source>
</evidence>
<sequence length="70" mass="7621">MVKNKFRRLIAITVQDIRTISGIDSSNSSSSSSSSNISNNEHDTEGYSMSPITSTSTQIPVISKGLQRIF</sequence>
<evidence type="ECO:0000256" key="1">
    <source>
        <dbReference type="SAM" id="MobiDB-lite"/>
    </source>
</evidence>
<reference evidence="2" key="1">
    <citation type="submission" date="2021-06" db="EMBL/GenBank/DDBJ databases">
        <authorList>
            <person name="Kallberg Y."/>
            <person name="Tangrot J."/>
            <person name="Rosling A."/>
        </authorList>
    </citation>
    <scope>NUCLEOTIDE SEQUENCE</scope>
    <source>
        <strain evidence="2">CL551</strain>
    </source>
</reference>
<feature type="non-terminal residue" evidence="2">
    <location>
        <position position="70"/>
    </location>
</feature>